<name>A0ABV9VSX5_9ACTN</name>
<keyword evidence="2" id="KW-1185">Reference proteome</keyword>
<reference evidence="2" key="1">
    <citation type="journal article" date="2019" name="Int. J. Syst. Evol. Microbiol.">
        <title>The Global Catalogue of Microorganisms (GCM) 10K type strain sequencing project: providing services to taxonomists for standard genome sequencing and annotation.</title>
        <authorList>
            <consortium name="The Broad Institute Genomics Platform"/>
            <consortium name="The Broad Institute Genome Sequencing Center for Infectious Disease"/>
            <person name="Wu L."/>
            <person name="Ma J."/>
        </authorList>
    </citation>
    <scope>NUCLEOTIDE SEQUENCE [LARGE SCALE GENOMIC DNA]</scope>
    <source>
        <strain evidence="2">CGMCC 4.7152</strain>
    </source>
</reference>
<evidence type="ECO:0000313" key="2">
    <source>
        <dbReference type="Proteomes" id="UP001595912"/>
    </source>
</evidence>
<dbReference type="RefSeq" id="WP_380115948.1">
    <property type="nucleotide sequence ID" value="NZ_JBHSIU010000018.1"/>
</dbReference>
<dbReference type="EMBL" id="JBHSIU010000018">
    <property type="protein sequence ID" value="MFC4999505.1"/>
    <property type="molecule type" value="Genomic_DNA"/>
</dbReference>
<gene>
    <name evidence="1" type="ORF">ACFPIJ_16905</name>
</gene>
<protein>
    <submittedName>
        <fullName evidence="1">Uncharacterized protein</fullName>
    </submittedName>
</protein>
<organism evidence="1 2">
    <name type="scientific">Dactylosporangium cerinum</name>
    <dbReference type="NCBI Taxonomy" id="1434730"/>
    <lineage>
        <taxon>Bacteria</taxon>
        <taxon>Bacillati</taxon>
        <taxon>Actinomycetota</taxon>
        <taxon>Actinomycetes</taxon>
        <taxon>Micromonosporales</taxon>
        <taxon>Micromonosporaceae</taxon>
        <taxon>Dactylosporangium</taxon>
    </lineage>
</organism>
<dbReference type="Proteomes" id="UP001595912">
    <property type="component" value="Unassembled WGS sequence"/>
</dbReference>
<accession>A0ABV9VSX5</accession>
<comment type="caution">
    <text evidence="1">The sequence shown here is derived from an EMBL/GenBank/DDBJ whole genome shotgun (WGS) entry which is preliminary data.</text>
</comment>
<proteinExistence type="predicted"/>
<evidence type="ECO:0000313" key="1">
    <source>
        <dbReference type="EMBL" id="MFC4999505.1"/>
    </source>
</evidence>
<sequence length="78" mass="8785">MNGAGRALAASRGWGRWIAQDIDRALVVLLSNHADDDKIRYTELAPALRHHGLTIERTVDVPHDLDLFHDDKTPAFDR</sequence>